<feature type="transmembrane region" description="Helical" evidence="1">
    <location>
        <begin position="85"/>
        <end position="107"/>
    </location>
</feature>
<proteinExistence type="predicted"/>
<comment type="caution">
    <text evidence="2">The sequence shown here is derived from an EMBL/GenBank/DDBJ whole genome shotgun (WGS) entry which is preliminary data.</text>
</comment>
<accession>A0A942YI96</accession>
<evidence type="ECO:0000313" key="3">
    <source>
        <dbReference type="Proteomes" id="UP000681414"/>
    </source>
</evidence>
<feature type="transmembrane region" description="Helical" evidence="1">
    <location>
        <begin position="12"/>
        <end position="38"/>
    </location>
</feature>
<evidence type="ECO:0000313" key="2">
    <source>
        <dbReference type="EMBL" id="MBS4196714.1"/>
    </source>
</evidence>
<evidence type="ECO:0000256" key="1">
    <source>
        <dbReference type="SAM" id="Phobius"/>
    </source>
</evidence>
<evidence type="ECO:0008006" key="4">
    <source>
        <dbReference type="Google" id="ProtNLM"/>
    </source>
</evidence>
<name>A0A942YI96_9BACI</name>
<gene>
    <name evidence="2" type="ORF">KHA97_16815</name>
</gene>
<feature type="transmembrane region" description="Helical" evidence="1">
    <location>
        <begin position="58"/>
        <end position="78"/>
    </location>
</feature>
<protein>
    <recommendedName>
        <fullName evidence="4">DUF2269 family protein</fullName>
    </recommendedName>
</protein>
<keyword evidence="1" id="KW-0472">Membrane</keyword>
<dbReference type="EMBL" id="JAGYPG010000003">
    <property type="protein sequence ID" value="MBS4196714.1"/>
    <property type="molecule type" value="Genomic_DNA"/>
</dbReference>
<keyword evidence="3" id="KW-1185">Reference proteome</keyword>
<feature type="transmembrane region" description="Helical" evidence="1">
    <location>
        <begin position="127"/>
        <end position="153"/>
    </location>
</feature>
<keyword evidence="1" id="KW-1133">Transmembrane helix</keyword>
<keyword evidence="1" id="KW-0812">Transmembrane</keyword>
<organism evidence="2 3">
    <name type="scientific">Lederbergia citri</name>
    <dbReference type="NCBI Taxonomy" id="2833580"/>
    <lineage>
        <taxon>Bacteria</taxon>
        <taxon>Bacillati</taxon>
        <taxon>Bacillota</taxon>
        <taxon>Bacilli</taxon>
        <taxon>Bacillales</taxon>
        <taxon>Bacillaceae</taxon>
        <taxon>Lederbergia</taxon>
    </lineage>
</organism>
<sequence length="167" mass="19070">MQLSITGKRWLLTIHLIFSAIMLGNMVTFLILSITAAGTENEQLVGSCYQIMHVLSKTSVRASTIGTFVTGILLSIWTKWGLFKFYWIIVKEILTALLLILNLWGMYAWTMKALAGFEANMNQLDMYMFHIDLWIGIVIQILSLLFIFAISVFKPWGKRKTTLKNSL</sequence>
<reference evidence="2 3" key="1">
    <citation type="submission" date="2021-05" db="EMBL/GenBank/DDBJ databases">
        <title>Novel Bacillus species.</title>
        <authorList>
            <person name="Liu G."/>
        </authorList>
    </citation>
    <scope>NUCLEOTIDE SEQUENCE [LARGE SCALE GENOMIC DNA]</scope>
    <source>
        <strain evidence="3">FJAT-49780</strain>
    </source>
</reference>
<dbReference type="RefSeq" id="WP_213125937.1">
    <property type="nucleotide sequence ID" value="NZ_JAGYPG010000003.1"/>
</dbReference>
<dbReference type="Proteomes" id="UP000681414">
    <property type="component" value="Unassembled WGS sequence"/>
</dbReference>
<dbReference type="AlphaFoldDB" id="A0A942YI96"/>